<proteinExistence type="predicted"/>
<protein>
    <submittedName>
        <fullName evidence="3">F-box protein CPR1-like</fullName>
    </submittedName>
</protein>
<dbReference type="InterPro" id="IPR001810">
    <property type="entry name" value="F-box_dom"/>
</dbReference>
<keyword evidence="2" id="KW-1185">Reference proteome</keyword>
<dbReference type="AlphaFoldDB" id="A0A6P6V779"/>
<dbReference type="InterPro" id="IPR013187">
    <property type="entry name" value="F-box-assoc_dom_typ3"/>
</dbReference>
<dbReference type="OrthoDB" id="591557at2759"/>
<reference evidence="3" key="2">
    <citation type="submission" date="2025-08" db="UniProtKB">
        <authorList>
            <consortium name="RefSeq"/>
        </authorList>
    </citation>
    <scope>IDENTIFICATION</scope>
    <source>
        <tissue evidence="3">Leaves</tissue>
    </source>
</reference>
<dbReference type="Pfam" id="PF00646">
    <property type="entry name" value="F-box"/>
    <property type="match status" value="1"/>
</dbReference>
<dbReference type="InterPro" id="IPR017451">
    <property type="entry name" value="F-box-assoc_interact_dom"/>
</dbReference>
<dbReference type="NCBIfam" id="TIGR01640">
    <property type="entry name" value="F_box_assoc_1"/>
    <property type="match status" value="1"/>
</dbReference>
<dbReference type="Gene3D" id="1.20.1280.50">
    <property type="match status" value="1"/>
</dbReference>
<dbReference type="PANTHER" id="PTHR31672:SF13">
    <property type="entry name" value="F-BOX PROTEIN CPR30-LIKE"/>
    <property type="match status" value="1"/>
</dbReference>
<evidence type="ECO:0000313" key="2">
    <source>
        <dbReference type="Proteomes" id="UP001652660"/>
    </source>
</evidence>
<dbReference type="SUPFAM" id="SSF81383">
    <property type="entry name" value="F-box domain"/>
    <property type="match status" value="1"/>
</dbReference>
<evidence type="ECO:0000313" key="3">
    <source>
        <dbReference type="RefSeq" id="XP_027098844.1"/>
    </source>
</evidence>
<dbReference type="Pfam" id="PF08268">
    <property type="entry name" value="FBA_3"/>
    <property type="match status" value="1"/>
</dbReference>
<sequence>MSDHIPDHVLVNVLLRLPFDSLIRSRCVSKSWRSLIDDPHFIKMHYLNKNHLQTNYHHDDTKIIALVEHGASVFTRPESRKFYTSDSDLSCSSILHAKQLNCPIELSEYHSQFSSGIGFDPVNDAYKVVAFMKCWSIFDQDWSTPTSHEVYVYSSKLNSWKIIGDFPFENPFREPMDGLLVNGALHWFYCVGYILAFDLSSEEFRMMPCPYLEGRRDYDLWVLNGCICLVSYFFAHDHRRCAYISLMEDYRIDESRRNLLTFLKFPFDEQILWHHIKPVTCSRNKKQLLLEVNSKKLVLYDSEKNSFVDIADKSGLDLHVNHYEFTNLTTCVCLESLVRPF</sequence>
<accession>A0A6P6V779</accession>
<reference evidence="2" key="1">
    <citation type="journal article" date="2025" name="Foods">
        <title>Unveiling the Microbial Signatures of Arabica Coffee Cherries: Insights into Ripeness Specific Diversity, Functional Traits, and Implications for Quality and Safety.</title>
        <authorList>
            <consortium name="RefSeq"/>
            <person name="Tenea G.N."/>
            <person name="Cifuentes V."/>
            <person name="Reyes P."/>
            <person name="Cevallos-Vallejos M."/>
        </authorList>
    </citation>
    <scope>NUCLEOTIDE SEQUENCE [LARGE SCALE GENOMIC DNA]</scope>
</reference>
<dbReference type="RefSeq" id="XP_027098844.1">
    <property type="nucleotide sequence ID" value="XM_027243043.1"/>
</dbReference>
<dbReference type="Proteomes" id="UP001652660">
    <property type="component" value="Chromosome 11e"/>
</dbReference>
<dbReference type="GeneID" id="113718124"/>
<dbReference type="CDD" id="cd22157">
    <property type="entry name" value="F-box_AtFBW1-like"/>
    <property type="match status" value="1"/>
</dbReference>
<dbReference type="PROSITE" id="PS50181">
    <property type="entry name" value="FBOX"/>
    <property type="match status" value="1"/>
</dbReference>
<dbReference type="InterPro" id="IPR036047">
    <property type="entry name" value="F-box-like_dom_sf"/>
</dbReference>
<feature type="domain" description="F-box" evidence="1">
    <location>
        <begin position="1"/>
        <end position="44"/>
    </location>
</feature>
<gene>
    <name evidence="3" type="primary">LOC113718124</name>
</gene>
<organism evidence="2 3">
    <name type="scientific">Coffea arabica</name>
    <name type="common">Arabian coffee</name>
    <dbReference type="NCBI Taxonomy" id="13443"/>
    <lineage>
        <taxon>Eukaryota</taxon>
        <taxon>Viridiplantae</taxon>
        <taxon>Streptophyta</taxon>
        <taxon>Embryophyta</taxon>
        <taxon>Tracheophyta</taxon>
        <taxon>Spermatophyta</taxon>
        <taxon>Magnoliopsida</taxon>
        <taxon>eudicotyledons</taxon>
        <taxon>Gunneridae</taxon>
        <taxon>Pentapetalae</taxon>
        <taxon>asterids</taxon>
        <taxon>lamiids</taxon>
        <taxon>Gentianales</taxon>
        <taxon>Rubiaceae</taxon>
        <taxon>Ixoroideae</taxon>
        <taxon>Gardenieae complex</taxon>
        <taxon>Bertiereae - Coffeeae clade</taxon>
        <taxon>Coffeeae</taxon>
        <taxon>Coffea</taxon>
    </lineage>
</organism>
<dbReference type="InterPro" id="IPR050796">
    <property type="entry name" value="SCF_F-box_component"/>
</dbReference>
<evidence type="ECO:0000259" key="1">
    <source>
        <dbReference type="PROSITE" id="PS50181"/>
    </source>
</evidence>
<dbReference type="PANTHER" id="PTHR31672">
    <property type="entry name" value="BNACNNG10540D PROTEIN"/>
    <property type="match status" value="1"/>
</dbReference>
<dbReference type="SMART" id="SM00256">
    <property type="entry name" value="FBOX"/>
    <property type="match status" value="1"/>
</dbReference>
<name>A0A6P6V779_COFAR</name>